<proteinExistence type="evidence at transcript level"/>
<comment type="similarity">
    <text evidence="1">Belongs to the PPP phosphatase family.</text>
</comment>
<dbReference type="PRINTS" id="PR00114">
    <property type="entry name" value="STPHPHTASE"/>
</dbReference>
<dbReference type="PROSITE" id="PS50105">
    <property type="entry name" value="SAM_DOMAIN"/>
    <property type="match status" value="1"/>
</dbReference>
<dbReference type="Gene3D" id="3.60.21.10">
    <property type="match status" value="1"/>
</dbReference>
<evidence type="ECO:0000256" key="3">
    <source>
        <dbReference type="SAM" id="MobiDB-lite"/>
    </source>
</evidence>
<dbReference type="Pfam" id="PF07647">
    <property type="entry name" value="SAM_2"/>
    <property type="match status" value="1"/>
</dbReference>
<name>A0AA51YH63_EUGGR</name>
<dbReference type="GO" id="GO:0004722">
    <property type="term" value="F:protein serine/threonine phosphatase activity"/>
    <property type="evidence" value="ECO:0007669"/>
    <property type="project" value="UniProtKB-EC"/>
</dbReference>
<comment type="catalytic activity">
    <reaction evidence="1">
        <text>O-phospho-L-threonyl-[protein] + H2O = L-threonyl-[protein] + phosphate</text>
        <dbReference type="Rhea" id="RHEA:47004"/>
        <dbReference type="Rhea" id="RHEA-COMP:11060"/>
        <dbReference type="Rhea" id="RHEA-COMP:11605"/>
        <dbReference type="ChEBI" id="CHEBI:15377"/>
        <dbReference type="ChEBI" id="CHEBI:30013"/>
        <dbReference type="ChEBI" id="CHEBI:43474"/>
        <dbReference type="ChEBI" id="CHEBI:61977"/>
        <dbReference type="EC" id="3.1.3.16"/>
    </reaction>
</comment>
<evidence type="ECO:0000259" key="4">
    <source>
        <dbReference type="PROSITE" id="PS50105"/>
    </source>
</evidence>
<evidence type="ECO:0000256" key="1">
    <source>
        <dbReference type="RuleBase" id="RU004273"/>
    </source>
</evidence>
<dbReference type="PANTHER" id="PTHR11668">
    <property type="entry name" value="SERINE/THREONINE PROTEIN PHOSPHATASE"/>
    <property type="match status" value="1"/>
</dbReference>
<accession>A0AA51YH63</accession>
<dbReference type="SUPFAM" id="SSF56300">
    <property type="entry name" value="Metallo-dependent phosphatases"/>
    <property type="match status" value="1"/>
</dbReference>
<dbReference type="Gene3D" id="1.10.150.50">
    <property type="entry name" value="Transcription Factor, Ets-1"/>
    <property type="match status" value="1"/>
</dbReference>
<evidence type="ECO:0000256" key="2">
    <source>
        <dbReference type="SAM" id="Coils"/>
    </source>
</evidence>
<dbReference type="Pfam" id="PF00149">
    <property type="entry name" value="Metallophos"/>
    <property type="match status" value="1"/>
</dbReference>
<dbReference type="SMART" id="SM00454">
    <property type="entry name" value="SAM"/>
    <property type="match status" value="1"/>
</dbReference>
<dbReference type="SUPFAM" id="SSF47769">
    <property type="entry name" value="SAM/Pointed domain"/>
    <property type="match status" value="1"/>
</dbReference>
<organism evidence="5">
    <name type="scientific">Euglena gracilis</name>
    <dbReference type="NCBI Taxonomy" id="3039"/>
    <lineage>
        <taxon>Eukaryota</taxon>
        <taxon>Discoba</taxon>
        <taxon>Euglenozoa</taxon>
        <taxon>Euglenida</taxon>
        <taxon>Spirocuta</taxon>
        <taxon>Euglenophyceae</taxon>
        <taxon>Euglenales</taxon>
        <taxon>Euglenaceae</taxon>
        <taxon>Euglena</taxon>
    </lineage>
</organism>
<feature type="coiled-coil region" evidence="2">
    <location>
        <begin position="160"/>
        <end position="194"/>
    </location>
</feature>
<dbReference type="InterPro" id="IPR050341">
    <property type="entry name" value="PP1_catalytic_subunit"/>
</dbReference>
<dbReference type="EMBL" id="OQ397635">
    <property type="protein sequence ID" value="WMV69967.1"/>
    <property type="molecule type" value="mRNA"/>
</dbReference>
<dbReference type="InterPro" id="IPR006186">
    <property type="entry name" value="Ser/Thr-sp_prot-phosphatase"/>
</dbReference>
<dbReference type="PROSITE" id="PS00125">
    <property type="entry name" value="SER_THR_PHOSPHATASE"/>
    <property type="match status" value="1"/>
</dbReference>
<protein>
    <recommendedName>
        <fullName evidence="1">Serine/threonine-protein phosphatase</fullName>
        <ecNumber evidence="1">3.1.3.16</ecNumber>
    </recommendedName>
</protein>
<dbReference type="InterPro" id="IPR004843">
    <property type="entry name" value="Calcineurin-like_PHP"/>
</dbReference>
<evidence type="ECO:0000313" key="5">
    <source>
        <dbReference type="EMBL" id="WMV69967.1"/>
    </source>
</evidence>
<dbReference type="InterPro" id="IPR029052">
    <property type="entry name" value="Metallo-depent_PP-like"/>
</dbReference>
<dbReference type="AlphaFoldDB" id="A0AA51YH63"/>
<dbReference type="GO" id="GO:0005634">
    <property type="term" value="C:nucleus"/>
    <property type="evidence" value="ECO:0007669"/>
    <property type="project" value="TreeGrafter"/>
</dbReference>
<dbReference type="PANTHER" id="PTHR11668:SF496">
    <property type="entry name" value="SERINE_THREONINE-PROTEIN PHOSPHATASE"/>
    <property type="match status" value="1"/>
</dbReference>
<sequence length="695" mass="77172">MVHALCWTVEDVQGWLQSMGMEADIVELFATYKVDGHALLQLDAQRLRDMGLISAIHRKTLVLGIEAIKKGRAPPLGKVPPPAPFPDLERSASDPLITWPSPSPGSSGKRPSVVDAFALHTPPARQRTSSLNPPMTRGMESPPRSLPRQLEGGPLSQSQLQALEVELKQREAELKQREAELQKRAEDLDQAKAAFLRDQEDWRRLHPNPNPDSAQLDGSARLQFTISPNVLVVDDMGIHMEKIQSLLRRLEPKVDCNFYSGTLGAPDDLVGPMSICTRDLLRREDSMIAMNGGNTVSTTASKVAKAVLEIITQNWMQYHDNTFDKMRFDRGKTFLHLVTSLCSHVAPILNADPLLLEIQSPVYVLGDIHGKFQDLNFFMEKLCNFNELKYTASKFLFLGDYVDRGMGSLQVAVYLLAMKVVSPRTVFLLRGNHEMWTVNGDLAQYGDSSLRACCQRMFGKDDGNTAWEAINEAFSLLPLAAVIDHGVFCVHGGIPRYGGGPDRRLQVLLDPTFPRFYSIDQDESDPPELKFFKRVANELMWNDPSDTELGLDQHGFGPSPRGINISCFGLRAIQTFLANHQLQFIIRAHEMKQEGLRVCKSAQVITVFTSSNYCGAENGSAAVYVAEGKLRFISHMGAAQDDEFAMMSDFCSSGEHGSDRENLVHPARGAHSQAGLYTPPTVPRRALGRPPAKKK</sequence>
<keyword evidence="1" id="KW-0378">Hydrolase</keyword>
<keyword evidence="2" id="KW-0175">Coiled coil</keyword>
<dbReference type="InterPro" id="IPR013761">
    <property type="entry name" value="SAM/pointed_sf"/>
</dbReference>
<reference evidence="5" key="1">
    <citation type="journal article" date="2023" name="Acta Biochim. Biophys. Sin.">
        <title>Transcriptomic and genomic identification of spliceosomal genes from Euglena gracilis.</title>
        <authorList>
            <person name="Gao P."/>
            <person name="Zhong Y."/>
            <person name="Sun C."/>
        </authorList>
    </citation>
    <scope>NUCLEOTIDE SEQUENCE</scope>
</reference>
<dbReference type="GO" id="GO:0005737">
    <property type="term" value="C:cytoplasm"/>
    <property type="evidence" value="ECO:0007669"/>
    <property type="project" value="TreeGrafter"/>
</dbReference>
<dbReference type="CDD" id="cd00144">
    <property type="entry name" value="MPP_PPP_family"/>
    <property type="match status" value="1"/>
</dbReference>
<feature type="domain" description="SAM" evidence="4">
    <location>
        <begin position="7"/>
        <end position="71"/>
    </location>
</feature>
<dbReference type="EC" id="3.1.3.16" evidence="1"/>
<feature type="region of interest" description="Disordered" evidence="3">
    <location>
        <begin position="657"/>
        <end position="695"/>
    </location>
</feature>
<feature type="region of interest" description="Disordered" evidence="3">
    <location>
        <begin position="120"/>
        <end position="154"/>
    </location>
</feature>
<dbReference type="InterPro" id="IPR001660">
    <property type="entry name" value="SAM"/>
</dbReference>
<dbReference type="SMART" id="SM00156">
    <property type="entry name" value="PP2Ac"/>
    <property type="match status" value="1"/>
</dbReference>
<gene>
    <name evidence="5" type="primary">PPP1CA-1</name>
</gene>